<name>A0A917ZL08_9GAMM</name>
<dbReference type="SUPFAM" id="SSF159941">
    <property type="entry name" value="MM3350-like"/>
    <property type="match status" value="1"/>
</dbReference>
<dbReference type="Gene3D" id="3.10.290.30">
    <property type="entry name" value="MM3350-like"/>
    <property type="match status" value="1"/>
</dbReference>
<feature type="domain" description="Plasmid pRiA4b Orf3-like" evidence="1">
    <location>
        <begin position="12"/>
        <end position="124"/>
    </location>
</feature>
<comment type="caution">
    <text evidence="2">The sequence shown here is derived from an EMBL/GenBank/DDBJ whole genome shotgun (WGS) entry which is preliminary data.</text>
</comment>
<accession>A0A917ZL08</accession>
<protein>
    <recommendedName>
        <fullName evidence="1">Plasmid pRiA4b Orf3-like domain-containing protein</fullName>
    </recommendedName>
</protein>
<dbReference type="Pfam" id="PF07929">
    <property type="entry name" value="PRiA4_ORF3"/>
    <property type="match status" value="1"/>
</dbReference>
<dbReference type="PANTHER" id="PTHR41878:SF1">
    <property type="entry name" value="TNPR PROTEIN"/>
    <property type="match status" value="1"/>
</dbReference>
<reference evidence="2 3" key="1">
    <citation type="journal article" date="2014" name="Int. J. Syst. Evol. Microbiol.">
        <title>Complete genome sequence of Corynebacterium casei LMG S-19264T (=DSM 44701T), isolated from a smear-ripened cheese.</title>
        <authorList>
            <consortium name="US DOE Joint Genome Institute (JGI-PGF)"/>
            <person name="Walter F."/>
            <person name="Albersmeier A."/>
            <person name="Kalinowski J."/>
            <person name="Ruckert C."/>
        </authorList>
    </citation>
    <scope>NUCLEOTIDE SEQUENCE [LARGE SCALE GENOMIC DNA]</scope>
    <source>
        <strain evidence="2 3">CGMCC 1.7286</strain>
    </source>
</reference>
<dbReference type="EMBL" id="BMLT01000007">
    <property type="protein sequence ID" value="GGO84000.1"/>
    <property type="molecule type" value="Genomic_DNA"/>
</dbReference>
<dbReference type="Proteomes" id="UP000599578">
    <property type="component" value="Unassembled WGS sequence"/>
</dbReference>
<dbReference type="RefSeq" id="WP_188861353.1">
    <property type="nucleotide sequence ID" value="NZ_BMLT01000007.1"/>
</dbReference>
<organism evidence="2 3">
    <name type="scientific">Marinobacterium nitratireducens</name>
    <dbReference type="NCBI Taxonomy" id="518897"/>
    <lineage>
        <taxon>Bacteria</taxon>
        <taxon>Pseudomonadati</taxon>
        <taxon>Pseudomonadota</taxon>
        <taxon>Gammaproteobacteria</taxon>
        <taxon>Oceanospirillales</taxon>
        <taxon>Oceanospirillaceae</taxon>
        <taxon>Marinobacterium</taxon>
    </lineage>
</organism>
<evidence type="ECO:0000313" key="2">
    <source>
        <dbReference type="EMBL" id="GGO84000.1"/>
    </source>
</evidence>
<dbReference type="PANTHER" id="PTHR41878">
    <property type="entry name" value="LEXA REPRESSOR-RELATED"/>
    <property type="match status" value="1"/>
</dbReference>
<proteinExistence type="predicted"/>
<dbReference type="InterPro" id="IPR012912">
    <property type="entry name" value="Plasmid_pRiA4b_Orf3-like"/>
</dbReference>
<evidence type="ECO:0000313" key="3">
    <source>
        <dbReference type="Proteomes" id="UP000599578"/>
    </source>
</evidence>
<sequence length="137" mass="16068">MVAPKPAVAPCIYQLRIVLRDISPLIWRRLWGRSDVCIADLHAVLQILMDWSDTHLHRFSIHGKDYGIARLGGIAFADDPRQVRLTDFRLHRGERFLYEYDFSDGWVLEIRLEDRLHIPAHREQPFRRNVNTHSGST</sequence>
<dbReference type="AlphaFoldDB" id="A0A917ZL08"/>
<evidence type="ECO:0000259" key="1">
    <source>
        <dbReference type="Pfam" id="PF07929"/>
    </source>
</evidence>
<keyword evidence="3" id="KW-1185">Reference proteome</keyword>
<gene>
    <name evidence="2" type="ORF">GCM10011348_29230</name>
</gene>
<dbReference type="InterPro" id="IPR024047">
    <property type="entry name" value="MM3350-like_sf"/>
</dbReference>